<evidence type="ECO:0000313" key="3">
    <source>
        <dbReference type="Proteomes" id="UP000319502"/>
    </source>
</evidence>
<reference evidence="2 3" key="1">
    <citation type="submission" date="2019-07" db="EMBL/GenBank/DDBJ databases">
        <title>The pathways for chlorine oxyanion respiration interact through the shared metabolite chlorate.</title>
        <authorList>
            <person name="Barnum T.P."/>
            <person name="Cheng Y."/>
            <person name="Hill K.A."/>
            <person name="Lucas L.N."/>
            <person name="Carlson H.K."/>
            <person name="Coates J.D."/>
        </authorList>
    </citation>
    <scope>NUCLEOTIDE SEQUENCE [LARGE SCALE GENOMIC DNA]</scope>
    <source>
        <strain evidence="2 3">SFB-3</strain>
    </source>
</reference>
<sequence>MQSATLPANEAHRRWALRQYDVLDLAREALFDEVTSLAACVRGADCADLFGRYSRKWFKACVGLEALETARSVSFCAHAILQPCVFIVPDTLAAPRFADNPLVTGPPNIRFYAGTPLFTAEGHGLGTLCVIDTKPRELSEMQKDAL</sequence>
<dbReference type="Gene3D" id="3.30.450.40">
    <property type="match status" value="1"/>
</dbReference>
<dbReference type="EMBL" id="VMNK01000018">
    <property type="protein sequence ID" value="TVO51949.1"/>
    <property type="molecule type" value="Genomic_DNA"/>
</dbReference>
<dbReference type="Proteomes" id="UP000319502">
    <property type="component" value="Unassembled WGS sequence"/>
</dbReference>
<accession>A0A557QGC4</accession>
<dbReference type="InterPro" id="IPR003018">
    <property type="entry name" value="GAF"/>
</dbReference>
<dbReference type="InterPro" id="IPR029016">
    <property type="entry name" value="GAF-like_dom_sf"/>
</dbReference>
<dbReference type="AlphaFoldDB" id="A0A557QGC4"/>
<proteinExistence type="predicted"/>
<dbReference type="Pfam" id="PF01590">
    <property type="entry name" value="GAF"/>
    <property type="match status" value="1"/>
</dbReference>
<dbReference type="RefSeq" id="WP_144311038.1">
    <property type="nucleotide sequence ID" value="NZ_VMNK01000018.1"/>
</dbReference>
<dbReference type="OrthoDB" id="9803824at2"/>
<feature type="domain" description="GAF" evidence="1">
    <location>
        <begin position="58"/>
        <end position="141"/>
    </location>
</feature>
<protein>
    <submittedName>
        <fullName evidence="2">GAF domain-containing protein</fullName>
    </submittedName>
</protein>
<keyword evidence="3" id="KW-1185">Reference proteome</keyword>
<name>A0A557QGC4_9RHOO</name>
<dbReference type="SUPFAM" id="SSF55781">
    <property type="entry name" value="GAF domain-like"/>
    <property type="match status" value="1"/>
</dbReference>
<comment type="caution">
    <text evidence="2">The sequence shown here is derived from an EMBL/GenBank/DDBJ whole genome shotgun (WGS) entry which is preliminary data.</text>
</comment>
<organism evidence="2 3">
    <name type="scientific">Denitromonas halophila</name>
    <dbReference type="NCBI Taxonomy" id="1629404"/>
    <lineage>
        <taxon>Bacteria</taxon>
        <taxon>Pseudomonadati</taxon>
        <taxon>Pseudomonadota</taxon>
        <taxon>Betaproteobacteria</taxon>
        <taxon>Rhodocyclales</taxon>
        <taxon>Zoogloeaceae</taxon>
        <taxon>Denitromonas</taxon>
    </lineage>
</organism>
<evidence type="ECO:0000259" key="1">
    <source>
        <dbReference type="Pfam" id="PF01590"/>
    </source>
</evidence>
<dbReference type="PANTHER" id="PTHR43102">
    <property type="entry name" value="SLR1143 PROTEIN"/>
    <property type="match status" value="1"/>
</dbReference>
<gene>
    <name evidence="2" type="ORF">FHP91_18820</name>
</gene>
<dbReference type="PANTHER" id="PTHR43102:SF2">
    <property type="entry name" value="GAF DOMAIN-CONTAINING PROTEIN"/>
    <property type="match status" value="1"/>
</dbReference>
<evidence type="ECO:0000313" key="2">
    <source>
        <dbReference type="EMBL" id="TVO51949.1"/>
    </source>
</evidence>